<accession>W5ND14</accession>
<evidence type="ECO:0000256" key="1">
    <source>
        <dbReference type="SAM" id="MobiDB-lite"/>
    </source>
</evidence>
<reference evidence="2" key="3">
    <citation type="submission" date="2025-09" db="UniProtKB">
        <authorList>
            <consortium name="Ensembl"/>
        </authorList>
    </citation>
    <scope>IDENTIFICATION</scope>
</reference>
<dbReference type="GO" id="GO:0000492">
    <property type="term" value="P:box C/D snoRNP assembly"/>
    <property type="evidence" value="ECO:0000318"/>
    <property type="project" value="GO_Central"/>
</dbReference>
<dbReference type="EMBL" id="AHAT01025721">
    <property type="status" value="NOT_ANNOTATED_CDS"/>
    <property type="molecule type" value="Genomic_DNA"/>
</dbReference>
<dbReference type="AlphaFoldDB" id="W5ND14"/>
<sequence>MGDSEQADGRPDKPISHELLSCGRGGALQDKLLLKPRSSKSGGTLQTVKVPRSNVLDRLQCFLPQMAQANEKLRQQMESSPANLFDIENIEESSDKVIEMVRHAAGVALWMRYRIAELRVQVLRIISAGAQILISALYMT</sequence>
<dbReference type="OrthoDB" id="1112980at2759"/>
<dbReference type="PANTHER" id="PTHR28674:SF1">
    <property type="entry name" value="NOP PROTEIN CHAPERONE 1"/>
    <property type="match status" value="1"/>
</dbReference>
<dbReference type="eggNOG" id="ENOG502S6C1">
    <property type="taxonomic scope" value="Eukaryota"/>
</dbReference>
<reference evidence="3" key="1">
    <citation type="submission" date="2011-12" db="EMBL/GenBank/DDBJ databases">
        <title>The Draft Genome of Lepisosteus oculatus.</title>
        <authorList>
            <consortium name="The Broad Institute Genome Assembly &amp; Analysis Group"/>
            <consortium name="Computational R&amp;D Group"/>
            <consortium name="and Sequencing Platform"/>
            <person name="Di Palma F."/>
            <person name="Alfoldi J."/>
            <person name="Johnson J."/>
            <person name="Berlin A."/>
            <person name="Gnerre S."/>
            <person name="Jaffe D."/>
            <person name="MacCallum I."/>
            <person name="Young S."/>
            <person name="Walker B.J."/>
            <person name="Lander E.S."/>
            <person name="Lindblad-Toh K."/>
        </authorList>
    </citation>
    <scope>NUCLEOTIDE SEQUENCE [LARGE SCALE GENOMIC DNA]</scope>
</reference>
<dbReference type="Pfam" id="PF15370">
    <property type="entry name" value="NOPCHAP1"/>
    <property type="match status" value="1"/>
</dbReference>
<dbReference type="KEGG" id="loc:107077942"/>
<dbReference type="STRING" id="7918.ENSLOCP00000018523"/>
<dbReference type="GeneTree" id="ENSGT00940000165155"/>
<dbReference type="Ensembl" id="ENSLOCT00000018555.1">
    <property type="protein sequence ID" value="ENSLOCP00000018523.1"/>
    <property type="gene ID" value="ENSLOCG00000015052.1"/>
</dbReference>
<keyword evidence="3" id="KW-1185">Reference proteome</keyword>
<dbReference type="GO" id="GO:0062064">
    <property type="term" value="F:box C/D methylation guide snoRNP complex binding"/>
    <property type="evidence" value="ECO:0000318"/>
    <property type="project" value="GO_Central"/>
</dbReference>
<dbReference type="InParanoid" id="W5ND14"/>
<dbReference type="Bgee" id="ENSLOCG00000015052">
    <property type="expression patterns" value="Expressed in ovary and 13 other cell types or tissues"/>
</dbReference>
<evidence type="ECO:0000313" key="3">
    <source>
        <dbReference type="Proteomes" id="UP000018468"/>
    </source>
</evidence>
<dbReference type="HOGENOM" id="CLU_1834508_0_0_1"/>
<evidence type="ECO:0000313" key="2">
    <source>
        <dbReference type="Ensembl" id="ENSLOCP00000018523.1"/>
    </source>
</evidence>
<feature type="compositionally biased region" description="Basic and acidic residues" evidence="1">
    <location>
        <begin position="7"/>
        <end position="16"/>
    </location>
</feature>
<feature type="region of interest" description="Disordered" evidence="1">
    <location>
        <begin position="1"/>
        <end position="20"/>
    </location>
</feature>
<proteinExistence type="predicted"/>
<dbReference type="InterPro" id="IPR027921">
    <property type="entry name" value="NOPCHAP1"/>
</dbReference>
<protein>
    <submittedName>
        <fullName evidence="2">NOP protein chaperone 1</fullName>
    </submittedName>
</protein>
<organism evidence="2 3">
    <name type="scientific">Lepisosteus oculatus</name>
    <name type="common">Spotted gar</name>
    <dbReference type="NCBI Taxonomy" id="7918"/>
    <lineage>
        <taxon>Eukaryota</taxon>
        <taxon>Metazoa</taxon>
        <taxon>Chordata</taxon>
        <taxon>Craniata</taxon>
        <taxon>Vertebrata</taxon>
        <taxon>Euteleostomi</taxon>
        <taxon>Actinopterygii</taxon>
        <taxon>Neopterygii</taxon>
        <taxon>Holostei</taxon>
        <taxon>Semionotiformes</taxon>
        <taxon>Lepisosteidae</taxon>
        <taxon>Lepisosteus</taxon>
    </lineage>
</organism>
<dbReference type="Proteomes" id="UP000018468">
    <property type="component" value="Linkage group LG8"/>
</dbReference>
<dbReference type="PANTHER" id="PTHR28674">
    <property type="entry name" value="SIMILAR TO DNA SEGMENT, CHR 10, WAYNE STATE UNIVERSITY 102,-EXPRESSED"/>
    <property type="match status" value="1"/>
</dbReference>
<reference evidence="2" key="2">
    <citation type="submission" date="2025-08" db="UniProtKB">
        <authorList>
            <consortium name="Ensembl"/>
        </authorList>
    </citation>
    <scope>IDENTIFICATION</scope>
</reference>
<name>W5ND14_LEPOC</name>